<dbReference type="InterPro" id="IPR044751">
    <property type="entry name" value="Ion_transp-like_CBS"/>
</dbReference>
<feature type="transmembrane region" description="Helical" evidence="12">
    <location>
        <begin position="6"/>
        <end position="32"/>
    </location>
</feature>
<feature type="transmembrane region" description="Helical" evidence="12">
    <location>
        <begin position="125"/>
        <end position="143"/>
    </location>
</feature>
<proteinExistence type="inferred from homology"/>
<keyword evidence="8 10" id="KW-0472">Membrane</keyword>
<dbReference type="InterPro" id="IPR036318">
    <property type="entry name" value="FAD-bd_PCMH-like_sf"/>
</dbReference>
<evidence type="ECO:0000256" key="5">
    <source>
        <dbReference type="ARBA" id="ARBA00022737"/>
    </source>
</evidence>
<protein>
    <submittedName>
        <fullName evidence="15">HlyC/CorC family transporter</fullName>
    </submittedName>
</protein>
<keyword evidence="3" id="KW-1003">Cell membrane</keyword>
<dbReference type="SMART" id="SM01091">
    <property type="entry name" value="CorC_HlyC"/>
    <property type="match status" value="1"/>
</dbReference>
<sequence>MDNTMIIYIIGLLLLLMSSGFFSGSETALTAVSRARMQALISQGNKRAIRVGKLHQKMEKVISTVLLGNTLVNALTAVLMSTLLTNTFGDTGAMSAVGAITATAFLYIFSEVLPKTFAINNADRFSLAVAPMVQFFVNLTYPITHVTHLICSGFLRLFGLKIVNHLGAEERMEELRGAIQLHAGSVEEIQDTGQMLHSILDLDDVPVSDIMVHRRNMTMLDADLPIEEIVNQALSSPHTRIPIYRGDPDNVVGVLHAKALLRALHANQWKFEGLDIVALAGKPWFIPDSTDLLAQLEAFRSRHEHFAIVVDEYGALMGIVTLEDILEEIVGDISDEHDIKVTGVTSEADGSYVMDGTVTIRDLNREFGWQLPDEHASTIAGLVLYEARRIPMVGQIFVFYGFRFEILDRRRNQITRVRLTPPDSETKKGDAATATPDAASNSETMVSVRIEPKKPGGGTTGAAA</sequence>
<feature type="compositionally biased region" description="Gly residues" evidence="11">
    <location>
        <begin position="455"/>
        <end position="464"/>
    </location>
</feature>
<evidence type="ECO:0000256" key="11">
    <source>
        <dbReference type="SAM" id="MobiDB-lite"/>
    </source>
</evidence>
<dbReference type="SUPFAM" id="SSF56176">
    <property type="entry name" value="FAD-binding/transporter-associated domain-like"/>
    <property type="match status" value="1"/>
</dbReference>
<dbReference type="InterPro" id="IPR002550">
    <property type="entry name" value="CNNM"/>
</dbReference>
<evidence type="ECO:0000256" key="2">
    <source>
        <dbReference type="ARBA" id="ARBA00006446"/>
    </source>
</evidence>
<dbReference type="Pfam" id="PF03471">
    <property type="entry name" value="CorC_HlyC"/>
    <property type="match status" value="1"/>
</dbReference>
<evidence type="ECO:0000259" key="14">
    <source>
        <dbReference type="PROSITE" id="PS51846"/>
    </source>
</evidence>
<evidence type="ECO:0000256" key="7">
    <source>
        <dbReference type="ARBA" id="ARBA00023122"/>
    </source>
</evidence>
<feature type="transmembrane region" description="Helical" evidence="12">
    <location>
        <begin position="61"/>
        <end position="80"/>
    </location>
</feature>
<evidence type="ECO:0000256" key="8">
    <source>
        <dbReference type="ARBA" id="ARBA00023136"/>
    </source>
</evidence>
<accession>A0ABU0YMQ7</accession>
<dbReference type="CDD" id="cd04590">
    <property type="entry name" value="CBS_pair_CorC_HlyC_assoc"/>
    <property type="match status" value="1"/>
</dbReference>
<feature type="domain" description="CBS" evidence="13">
    <location>
        <begin position="211"/>
        <end position="271"/>
    </location>
</feature>
<comment type="similarity">
    <text evidence="2">Belongs to the UPF0053 family. Hemolysin C subfamily.</text>
</comment>
<dbReference type="Gene3D" id="3.10.580.10">
    <property type="entry name" value="CBS-domain"/>
    <property type="match status" value="1"/>
</dbReference>
<dbReference type="Gene3D" id="3.30.465.10">
    <property type="match status" value="1"/>
</dbReference>
<keyword evidence="16" id="KW-1185">Reference proteome</keyword>
<dbReference type="RefSeq" id="WP_379956503.1">
    <property type="nucleotide sequence ID" value="NZ_JAUYVI010000004.1"/>
</dbReference>
<dbReference type="InterPro" id="IPR016169">
    <property type="entry name" value="FAD-bd_PCMH_sub2"/>
</dbReference>
<evidence type="ECO:0000313" key="16">
    <source>
        <dbReference type="Proteomes" id="UP001230156"/>
    </source>
</evidence>
<feature type="domain" description="CBS" evidence="13">
    <location>
        <begin position="279"/>
        <end position="339"/>
    </location>
</feature>
<evidence type="ECO:0000313" key="15">
    <source>
        <dbReference type="EMBL" id="MDQ7249005.1"/>
    </source>
</evidence>
<dbReference type="InterPro" id="IPR000644">
    <property type="entry name" value="CBS_dom"/>
</dbReference>
<dbReference type="InterPro" id="IPR005170">
    <property type="entry name" value="Transptr-assoc_dom"/>
</dbReference>
<evidence type="ECO:0000256" key="4">
    <source>
        <dbReference type="ARBA" id="ARBA00022692"/>
    </source>
</evidence>
<name>A0ABU0YMQ7_9PROT</name>
<evidence type="ECO:0000256" key="10">
    <source>
        <dbReference type="PROSITE-ProRule" id="PRU01193"/>
    </source>
</evidence>
<keyword evidence="5" id="KW-0677">Repeat</keyword>
<gene>
    <name evidence="15" type="ORF">Q8A70_15065</name>
</gene>
<keyword evidence="4 10" id="KW-0812">Transmembrane</keyword>
<dbReference type="EMBL" id="JAUYVI010000004">
    <property type="protein sequence ID" value="MDQ7249005.1"/>
    <property type="molecule type" value="Genomic_DNA"/>
</dbReference>
<keyword evidence="7 9" id="KW-0129">CBS domain</keyword>
<feature type="domain" description="CNNM transmembrane" evidence="14">
    <location>
        <begin position="1"/>
        <end position="191"/>
    </location>
</feature>
<organism evidence="15 16">
    <name type="scientific">Dongia sedimenti</name>
    <dbReference type="NCBI Taxonomy" id="3064282"/>
    <lineage>
        <taxon>Bacteria</taxon>
        <taxon>Pseudomonadati</taxon>
        <taxon>Pseudomonadota</taxon>
        <taxon>Alphaproteobacteria</taxon>
        <taxon>Rhodospirillales</taxon>
        <taxon>Dongiaceae</taxon>
        <taxon>Dongia</taxon>
    </lineage>
</organism>
<dbReference type="PROSITE" id="PS51846">
    <property type="entry name" value="CNNM"/>
    <property type="match status" value="1"/>
</dbReference>
<keyword evidence="6 10" id="KW-1133">Transmembrane helix</keyword>
<dbReference type="InterPro" id="IPR046342">
    <property type="entry name" value="CBS_dom_sf"/>
</dbReference>
<evidence type="ECO:0000256" key="1">
    <source>
        <dbReference type="ARBA" id="ARBA00004651"/>
    </source>
</evidence>
<comment type="caution">
    <text evidence="15">The sequence shown here is derived from an EMBL/GenBank/DDBJ whole genome shotgun (WGS) entry which is preliminary data.</text>
</comment>
<evidence type="ECO:0000256" key="6">
    <source>
        <dbReference type="ARBA" id="ARBA00022989"/>
    </source>
</evidence>
<dbReference type="Pfam" id="PF01595">
    <property type="entry name" value="CNNM"/>
    <property type="match status" value="1"/>
</dbReference>
<dbReference type="PANTHER" id="PTHR22777:SF32">
    <property type="entry name" value="UPF0053 INNER MEMBRANE PROTEIN YFJD"/>
    <property type="match status" value="1"/>
</dbReference>
<dbReference type="Pfam" id="PF00571">
    <property type="entry name" value="CBS"/>
    <property type="match status" value="2"/>
</dbReference>
<feature type="region of interest" description="Disordered" evidence="11">
    <location>
        <begin position="417"/>
        <end position="464"/>
    </location>
</feature>
<dbReference type="PROSITE" id="PS51371">
    <property type="entry name" value="CBS"/>
    <property type="match status" value="2"/>
</dbReference>
<evidence type="ECO:0000256" key="9">
    <source>
        <dbReference type="PROSITE-ProRule" id="PRU00703"/>
    </source>
</evidence>
<feature type="transmembrane region" description="Helical" evidence="12">
    <location>
        <begin position="92"/>
        <end position="113"/>
    </location>
</feature>
<evidence type="ECO:0000259" key="13">
    <source>
        <dbReference type="PROSITE" id="PS51371"/>
    </source>
</evidence>
<comment type="subcellular location">
    <subcellularLocation>
        <location evidence="1">Cell membrane</location>
        <topology evidence="1">Multi-pass membrane protein</topology>
    </subcellularLocation>
</comment>
<dbReference type="Proteomes" id="UP001230156">
    <property type="component" value="Unassembled WGS sequence"/>
</dbReference>
<reference evidence="16" key="1">
    <citation type="submission" date="2023-08" db="EMBL/GenBank/DDBJ databases">
        <title>Rhodospirillaceae gen. nov., a novel taxon isolated from the Yangtze River Yuezi River estuary sludge.</title>
        <authorList>
            <person name="Ruan L."/>
        </authorList>
    </citation>
    <scope>NUCLEOTIDE SEQUENCE [LARGE SCALE GENOMIC DNA]</scope>
    <source>
        <strain evidence="16">R-7</strain>
    </source>
</reference>
<dbReference type="SUPFAM" id="SSF54631">
    <property type="entry name" value="CBS-domain pair"/>
    <property type="match status" value="1"/>
</dbReference>
<evidence type="ECO:0000256" key="12">
    <source>
        <dbReference type="SAM" id="Phobius"/>
    </source>
</evidence>
<evidence type="ECO:0000256" key="3">
    <source>
        <dbReference type="ARBA" id="ARBA00022475"/>
    </source>
</evidence>
<dbReference type="PANTHER" id="PTHR22777">
    <property type="entry name" value="HEMOLYSIN-RELATED"/>
    <property type="match status" value="1"/>
</dbReference>